<keyword evidence="3" id="KW-1185">Reference proteome</keyword>
<evidence type="ECO:0000313" key="3">
    <source>
        <dbReference type="Proteomes" id="UP000813018"/>
    </source>
</evidence>
<accession>A0ABS7CXI6</accession>
<dbReference type="RefSeq" id="WP_219878379.1">
    <property type="nucleotide sequence ID" value="NZ_JAHYXK010000015.1"/>
</dbReference>
<feature type="region of interest" description="Disordered" evidence="1">
    <location>
        <begin position="180"/>
        <end position="227"/>
    </location>
</feature>
<gene>
    <name evidence="2" type="ORF">K0O23_15635</name>
</gene>
<feature type="region of interest" description="Disordered" evidence="1">
    <location>
        <begin position="145"/>
        <end position="165"/>
    </location>
</feature>
<evidence type="ECO:0000313" key="2">
    <source>
        <dbReference type="EMBL" id="MBW7468508.1"/>
    </source>
</evidence>
<evidence type="ECO:0000256" key="1">
    <source>
        <dbReference type="SAM" id="MobiDB-lite"/>
    </source>
</evidence>
<feature type="compositionally biased region" description="Basic and acidic residues" evidence="1">
    <location>
        <begin position="1"/>
        <end position="39"/>
    </location>
</feature>
<dbReference type="Proteomes" id="UP000813018">
    <property type="component" value="Unassembled WGS sequence"/>
</dbReference>
<protein>
    <recommendedName>
        <fullName evidence="4">SWFGD domain-containing protein</fullName>
    </recommendedName>
</protein>
<evidence type="ECO:0008006" key="4">
    <source>
        <dbReference type="Google" id="ProtNLM"/>
    </source>
</evidence>
<comment type="caution">
    <text evidence="2">The sequence shown here is derived from an EMBL/GenBank/DDBJ whole genome shotgun (WGS) entry which is preliminary data.</text>
</comment>
<dbReference type="EMBL" id="JAHYXK010000015">
    <property type="protein sequence ID" value="MBW7468508.1"/>
    <property type="molecule type" value="Genomic_DNA"/>
</dbReference>
<feature type="compositionally biased region" description="Basic and acidic residues" evidence="1">
    <location>
        <begin position="145"/>
        <end position="160"/>
    </location>
</feature>
<feature type="region of interest" description="Disordered" evidence="1">
    <location>
        <begin position="1"/>
        <end position="56"/>
    </location>
</feature>
<reference evidence="2 3" key="1">
    <citation type="journal article" date="2016" name="Int. J. Syst. Evol. Microbiol.">
        <title>Pontibacter aydingkolensis sp. nov., isolated from soil of a salt lake.</title>
        <authorList>
            <person name="Osman G."/>
            <person name="Zhang T."/>
            <person name="Lou K."/>
            <person name="Gao Y."/>
            <person name="Chang W."/>
            <person name="Lin Q."/>
            <person name="Yang H.M."/>
            <person name="Huo X.D."/>
            <person name="Wang N."/>
        </authorList>
    </citation>
    <scope>NUCLEOTIDE SEQUENCE [LARGE SCALE GENOMIC DNA]</scope>
    <source>
        <strain evidence="2 3">KACC 19255</strain>
    </source>
</reference>
<proteinExistence type="predicted"/>
<organism evidence="2 3">
    <name type="scientific">Pontibacter aydingkolensis</name>
    <dbReference type="NCBI Taxonomy" id="1911536"/>
    <lineage>
        <taxon>Bacteria</taxon>
        <taxon>Pseudomonadati</taxon>
        <taxon>Bacteroidota</taxon>
        <taxon>Cytophagia</taxon>
        <taxon>Cytophagales</taxon>
        <taxon>Hymenobacteraceae</taxon>
        <taxon>Pontibacter</taxon>
    </lineage>
</organism>
<sequence>MRDNRRYERRDNMEHGAGDPDARWLHGHHQGENSDRRNYTIDTHFNRGYGRNEYSQFGDSASFNENADYRQMSGEGRFAPGGAQYAGEDFTRRNRESDNPYGMSYVPNDGYNSGRHYDARADYSDQDYSDMRSNREPHTRYRIADEGFGHDVRSGRDNDNWARGSMGDYESYRRYEMGNRNYDNDYSGGFADRNYTPGATHYGEGSYNSEMDRWQSESQQKGKRGNR</sequence>
<name>A0ABS7CXI6_9BACT</name>
<feature type="region of interest" description="Disordered" evidence="1">
    <location>
        <begin position="93"/>
        <end position="118"/>
    </location>
</feature>